<dbReference type="EMBL" id="BAABGN010000004">
    <property type="protein sequence ID" value="GAA4420986.1"/>
    <property type="molecule type" value="Genomic_DNA"/>
</dbReference>
<evidence type="ECO:0000256" key="4">
    <source>
        <dbReference type="ARBA" id="ARBA00022837"/>
    </source>
</evidence>
<dbReference type="Gene3D" id="3.40.720.10">
    <property type="entry name" value="Alkaline Phosphatase, subunit A"/>
    <property type="match status" value="1"/>
</dbReference>
<dbReference type="PANTHER" id="PTHR42693">
    <property type="entry name" value="ARYLSULFATASE FAMILY MEMBER"/>
    <property type="match status" value="1"/>
</dbReference>
<reference evidence="6" key="1">
    <citation type="journal article" date="2014" name="Int. J. Syst. Evol. Microbiol.">
        <title>Complete genome of a new Firmicutes species belonging to the dominant human colonic microbiota ('Ruminococcus bicirculans') reveals two chromosomes and a selective capacity to utilize plant glucans.</title>
        <authorList>
            <consortium name="NISC Comparative Sequencing Program"/>
            <person name="Wegmann U."/>
            <person name="Louis P."/>
            <person name="Goesmann A."/>
            <person name="Henrissat B."/>
            <person name="Duncan S.H."/>
            <person name="Flint H.J."/>
        </authorList>
    </citation>
    <scope>NUCLEOTIDE SEQUENCE</scope>
    <source>
        <strain evidence="6">JCM 17810</strain>
    </source>
</reference>
<name>A0ABP8KX25_9MICO</name>
<evidence type="ECO:0000256" key="3">
    <source>
        <dbReference type="ARBA" id="ARBA00022801"/>
    </source>
</evidence>
<evidence type="ECO:0000313" key="7">
    <source>
        <dbReference type="EMBL" id="GAA4420986.1"/>
    </source>
</evidence>
<evidence type="ECO:0000256" key="1">
    <source>
        <dbReference type="ARBA" id="ARBA00008779"/>
    </source>
</evidence>
<dbReference type="Pfam" id="PF00884">
    <property type="entry name" value="Sulfatase"/>
    <property type="match status" value="1"/>
</dbReference>
<evidence type="ECO:0000256" key="2">
    <source>
        <dbReference type="ARBA" id="ARBA00022723"/>
    </source>
</evidence>
<evidence type="ECO:0000313" key="6">
    <source>
        <dbReference type="EMBL" id="GAA4417383.1"/>
    </source>
</evidence>
<evidence type="ECO:0000313" key="8">
    <source>
        <dbReference type="Proteomes" id="UP001500622"/>
    </source>
</evidence>
<protein>
    <submittedName>
        <fullName evidence="6">Sulfatase-like hydrolase/transferase</fullName>
    </submittedName>
</protein>
<dbReference type="Proteomes" id="UP001500622">
    <property type="component" value="Unassembled WGS sequence"/>
</dbReference>
<dbReference type="EMBL" id="BAABGN010000002">
    <property type="protein sequence ID" value="GAA4417383.1"/>
    <property type="molecule type" value="Genomic_DNA"/>
</dbReference>
<feature type="domain" description="Sulfatase N-terminal" evidence="5">
    <location>
        <begin position="5"/>
        <end position="358"/>
    </location>
</feature>
<keyword evidence="3" id="KW-0378">Hydrolase</keyword>
<accession>A0ABP8KX25</accession>
<dbReference type="SUPFAM" id="SSF53649">
    <property type="entry name" value="Alkaline phosphatase-like"/>
    <property type="match status" value="1"/>
</dbReference>
<reference evidence="8" key="2">
    <citation type="journal article" date="2019" name="Int. J. Syst. Evol. Microbiol.">
        <title>The Global Catalogue of Microorganisms (GCM) 10K type strain sequencing project: providing services to taxonomists for standard genome sequencing and annotation.</title>
        <authorList>
            <consortium name="The Broad Institute Genomics Platform"/>
            <consortium name="The Broad Institute Genome Sequencing Center for Infectious Disease"/>
            <person name="Wu L."/>
            <person name="Ma J."/>
        </authorList>
    </citation>
    <scope>NUCLEOTIDE SEQUENCE [LARGE SCALE GENOMIC DNA]</scope>
    <source>
        <strain evidence="8">JCM 17810</strain>
    </source>
</reference>
<dbReference type="InterPro" id="IPR017850">
    <property type="entry name" value="Alkaline_phosphatase_core_sf"/>
</dbReference>
<keyword evidence="2" id="KW-0479">Metal-binding</keyword>
<reference evidence="6" key="3">
    <citation type="submission" date="2023-12" db="EMBL/GenBank/DDBJ databases">
        <authorList>
            <person name="Sun Q."/>
            <person name="Inoue M."/>
        </authorList>
    </citation>
    <scope>NUCLEOTIDE SEQUENCE</scope>
    <source>
        <strain evidence="6">JCM 17810</strain>
    </source>
</reference>
<gene>
    <name evidence="6" type="ORF">GCM10023169_05810</name>
    <name evidence="7" type="ORF">GCM10023169_13470</name>
</gene>
<evidence type="ECO:0000259" key="5">
    <source>
        <dbReference type="Pfam" id="PF00884"/>
    </source>
</evidence>
<dbReference type="InterPro" id="IPR000917">
    <property type="entry name" value="Sulfatase_N"/>
</dbReference>
<dbReference type="RefSeq" id="WP_345214984.1">
    <property type="nucleotide sequence ID" value="NZ_BAABGN010000002.1"/>
</dbReference>
<keyword evidence="8" id="KW-1185">Reference proteome</keyword>
<proteinExistence type="inferred from homology"/>
<dbReference type="PANTHER" id="PTHR42693:SF53">
    <property type="entry name" value="ENDO-4-O-SULFATASE"/>
    <property type="match status" value="1"/>
</dbReference>
<dbReference type="InterPro" id="IPR024607">
    <property type="entry name" value="Sulfatase_CS"/>
</dbReference>
<comment type="similarity">
    <text evidence="1">Belongs to the sulfatase family.</text>
</comment>
<dbReference type="InterPro" id="IPR050738">
    <property type="entry name" value="Sulfatase"/>
</dbReference>
<keyword evidence="4" id="KW-0106">Calcium</keyword>
<organism evidence="6 8">
    <name type="scientific">Georgenia halophila</name>
    <dbReference type="NCBI Taxonomy" id="620889"/>
    <lineage>
        <taxon>Bacteria</taxon>
        <taxon>Bacillati</taxon>
        <taxon>Actinomycetota</taxon>
        <taxon>Actinomycetes</taxon>
        <taxon>Micrococcales</taxon>
        <taxon>Bogoriellaceae</taxon>
        <taxon>Georgenia</taxon>
    </lineage>
</organism>
<sequence>MTDRPNVLVVMSDQQQASTLDPDGPCETPNLDRLAAAGARFTRCYTPNPVCSPARASFMTGLLPHQHGMVDVEHTVPPYRADLADGLPMWSHRLHDAGYRTGYYGKWHVERSYDMARFGFDHSHAYRDHEADYRAHRAALGLAGKPVLGELSHTLTHPGYRDLPLYGVTDEPVESTLEHFTVSNALGFLDEACDGDTPWALMVSTKAPHEPYVVPRPYLDRYRPEAIELPDSFDDDLADRPAIYRRQQGVWADLTADDFRAATACYYALCSMVDGQVGRLLDRIDAAGELENTLVVYTSDHGDLMGAHRLLLKGVPGFEEVYRVPLVVSWPAAIAPGQVIDDLAQSHDVAETLARLAGPGLDGHAVDLMPRLTGGDEPPRTTAFAELHGQRFSYTQRLVWQDRWKYVFNAFDFDELYDLEADPTEQTNLVDDPARADVLRRMTGRMWQVAHETGDFTLTQAQDGTYRYLAVGPQGSVDQRV</sequence>
<comment type="caution">
    <text evidence="6">The sequence shown here is derived from an EMBL/GenBank/DDBJ whole genome shotgun (WGS) entry which is preliminary data.</text>
</comment>
<dbReference type="PROSITE" id="PS00523">
    <property type="entry name" value="SULFATASE_1"/>
    <property type="match status" value="1"/>
</dbReference>